<dbReference type="GO" id="GO:0047545">
    <property type="term" value="F:(S)-2-hydroxyglutarate dehydrogenase activity"/>
    <property type="evidence" value="ECO:0007669"/>
    <property type="project" value="TreeGrafter"/>
</dbReference>
<keyword evidence="4 7" id="KW-0560">Oxidoreductase</keyword>
<evidence type="ECO:0000259" key="6">
    <source>
        <dbReference type="Pfam" id="PF01266"/>
    </source>
</evidence>
<organism evidence="7 8">
    <name type="scientific">Neptunomonas japonica JAMM 1380</name>
    <dbReference type="NCBI Taxonomy" id="1441457"/>
    <lineage>
        <taxon>Bacteria</taxon>
        <taxon>Pseudomonadati</taxon>
        <taxon>Pseudomonadota</taxon>
        <taxon>Gammaproteobacteria</taxon>
        <taxon>Oceanospirillales</taxon>
        <taxon>Oceanospirillaceae</taxon>
        <taxon>Neptunomonas</taxon>
    </lineage>
</organism>
<keyword evidence="2" id="KW-0285">Flavoprotein</keyword>
<evidence type="ECO:0000256" key="1">
    <source>
        <dbReference type="ARBA" id="ARBA00001974"/>
    </source>
</evidence>
<evidence type="ECO:0000256" key="4">
    <source>
        <dbReference type="ARBA" id="ARBA00023002"/>
    </source>
</evidence>
<dbReference type="Gene3D" id="3.50.50.60">
    <property type="entry name" value="FAD/NAD(P)-binding domain"/>
    <property type="match status" value="1"/>
</dbReference>
<evidence type="ECO:0000256" key="2">
    <source>
        <dbReference type="ARBA" id="ARBA00022630"/>
    </source>
</evidence>
<dbReference type="EC" id="1.1.3.-" evidence="7"/>
<proteinExistence type="inferred from homology"/>
<dbReference type="Gene3D" id="3.30.9.10">
    <property type="entry name" value="D-Amino Acid Oxidase, subunit A, domain 2"/>
    <property type="match status" value="1"/>
</dbReference>
<dbReference type="GO" id="GO:0005737">
    <property type="term" value="C:cytoplasm"/>
    <property type="evidence" value="ECO:0007669"/>
    <property type="project" value="TreeGrafter"/>
</dbReference>
<sequence>MTYDYIIIGGGIVGMSTAWQMQQRFPDKKVLLLEKESVYSKHQTGHNSGVIHAGVYYAPGSLKAKFCKAGVAATMEFCQQNDVPYDQCGKLLVATNALELERMNALFERCQQNDIAVELLDAEQLKTREPNIVGVGGILVKDTAIVNYQQVTTKMAERFIEMGGDARLNHKVVGLNESADEISVEAIHNDEKVTFKGKFLITCSGLMADRTTKMLGIPTDFQIIPFRGEYYQLPAKHNKIVNHLIYPIPDPDLPFLGVHLTRMIDGSVTVGPNAVQGWKREGYGRINISPRDIWDMVTFAGFWRVLKSHIKTGIVETKNSLWKPGYLKLVQKYCPTLEVSDLQPYPAGIRAQAVMKDGSLVHDFLFAESPRSLHVCNAPSPAATSAIPIGGYICDKILERTV</sequence>
<dbReference type="PANTHER" id="PTHR43104">
    <property type="entry name" value="L-2-HYDROXYGLUTARATE DEHYDROGENASE, MITOCHONDRIAL"/>
    <property type="match status" value="1"/>
</dbReference>
<evidence type="ECO:0000313" key="8">
    <source>
        <dbReference type="Proteomes" id="UP000595332"/>
    </source>
</evidence>
<evidence type="ECO:0000313" key="7">
    <source>
        <dbReference type="EMBL" id="BBB30409.1"/>
    </source>
</evidence>
<dbReference type="PANTHER" id="PTHR43104:SF2">
    <property type="entry name" value="L-2-HYDROXYGLUTARATE DEHYDROGENASE, MITOCHONDRIAL"/>
    <property type="match status" value="1"/>
</dbReference>
<feature type="domain" description="FAD dependent oxidoreductase" evidence="6">
    <location>
        <begin position="4"/>
        <end position="395"/>
    </location>
</feature>
<dbReference type="InterPro" id="IPR006076">
    <property type="entry name" value="FAD-dep_OxRdtase"/>
</dbReference>
<dbReference type="NCBIfam" id="NF008726">
    <property type="entry name" value="PRK11728.1"/>
    <property type="match status" value="1"/>
</dbReference>
<reference evidence="7 8" key="1">
    <citation type="journal article" date="2008" name="Int. J. Syst. Evol. Microbiol.">
        <title>Neptunomonas japonica sp. nov., an Osedax japonicus symbiont-like bacterium isolated from sediment adjacent to sperm whale carcasses off Kagoshima, Japan.</title>
        <authorList>
            <person name="Miyazaki M."/>
            <person name="Nogi Y."/>
            <person name="Fujiwara Y."/>
            <person name="Kawato M."/>
            <person name="Kubokawa K."/>
            <person name="Horikoshi K."/>
        </authorList>
    </citation>
    <scope>NUCLEOTIDE SEQUENCE [LARGE SCALE GENOMIC DNA]</scope>
    <source>
        <strain evidence="7 8">JAMM 1380</strain>
    </source>
</reference>
<dbReference type="Pfam" id="PF01266">
    <property type="entry name" value="DAO"/>
    <property type="match status" value="1"/>
</dbReference>
<evidence type="ECO:0000256" key="5">
    <source>
        <dbReference type="ARBA" id="ARBA00037941"/>
    </source>
</evidence>
<evidence type="ECO:0000256" key="3">
    <source>
        <dbReference type="ARBA" id="ARBA00022827"/>
    </source>
</evidence>
<dbReference type="InterPro" id="IPR036188">
    <property type="entry name" value="FAD/NAD-bd_sf"/>
</dbReference>
<dbReference type="AlphaFoldDB" id="A0A7R6PAV0"/>
<name>A0A7R6PAV0_9GAMM</name>
<dbReference type="KEGG" id="njp:NEJAP_2464"/>
<protein>
    <submittedName>
        <fullName evidence="7">L-2-hydroxyglutarate oxidase</fullName>
        <ecNumber evidence="7">1.1.3.-</ecNumber>
    </submittedName>
</protein>
<dbReference type="Proteomes" id="UP000595332">
    <property type="component" value="Chromosome"/>
</dbReference>
<dbReference type="EMBL" id="AP014546">
    <property type="protein sequence ID" value="BBB30409.1"/>
    <property type="molecule type" value="Genomic_DNA"/>
</dbReference>
<accession>A0A7R6PAV0</accession>
<comment type="similarity">
    <text evidence="5">Belongs to the L2HGDH family.</text>
</comment>
<dbReference type="RefSeq" id="WP_201347599.1">
    <property type="nucleotide sequence ID" value="NZ_AP014546.1"/>
</dbReference>
<gene>
    <name evidence="7" type="primary">lhgO</name>
    <name evidence="7" type="ORF">NEJAP_2464</name>
</gene>
<keyword evidence="3" id="KW-0274">FAD</keyword>
<comment type="cofactor">
    <cofactor evidence="1">
        <name>FAD</name>
        <dbReference type="ChEBI" id="CHEBI:57692"/>
    </cofactor>
</comment>
<dbReference type="SUPFAM" id="SSF51905">
    <property type="entry name" value="FAD/NAD(P)-binding domain"/>
    <property type="match status" value="1"/>
</dbReference>
<keyword evidence="8" id="KW-1185">Reference proteome</keyword>